<accession>A0A8S9R659</accession>
<protein>
    <submittedName>
        <fullName evidence="1">Uncharacterized protein</fullName>
    </submittedName>
</protein>
<reference evidence="1" key="1">
    <citation type="submission" date="2019-12" db="EMBL/GenBank/DDBJ databases">
        <title>Genome sequencing and annotation of Brassica cretica.</title>
        <authorList>
            <person name="Studholme D.J."/>
            <person name="Sarris P."/>
        </authorList>
    </citation>
    <scope>NUCLEOTIDE SEQUENCE</scope>
    <source>
        <strain evidence="1">PFS-109/04</strain>
        <tissue evidence="1">Leaf</tissue>
    </source>
</reference>
<evidence type="ECO:0000313" key="2">
    <source>
        <dbReference type="Proteomes" id="UP000712600"/>
    </source>
</evidence>
<proteinExistence type="predicted"/>
<name>A0A8S9R659_BRACR</name>
<dbReference type="EMBL" id="QGKX02000996">
    <property type="protein sequence ID" value="KAF3557281.1"/>
    <property type="molecule type" value="Genomic_DNA"/>
</dbReference>
<comment type="caution">
    <text evidence="1">The sequence shown here is derived from an EMBL/GenBank/DDBJ whole genome shotgun (WGS) entry which is preliminary data.</text>
</comment>
<evidence type="ECO:0000313" key="1">
    <source>
        <dbReference type="EMBL" id="KAF3557281.1"/>
    </source>
</evidence>
<organism evidence="1 2">
    <name type="scientific">Brassica cretica</name>
    <name type="common">Mustard</name>
    <dbReference type="NCBI Taxonomy" id="69181"/>
    <lineage>
        <taxon>Eukaryota</taxon>
        <taxon>Viridiplantae</taxon>
        <taxon>Streptophyta</taxon>
        <taxon>Embryophyta</taxon>
        <taxon>Tracheophyta</taxon>
        <taxon>Spermatophyta</taxon>
        <taxon>Magnoliopsida</taxon>
        <taxon>eudicotyledons</taxon>
        <taxon>Gunneridae</taxon>
        <taxon>Pentapetalae</taxon>
        <taxon>rosids</taxon>
        <taxon>malvids</taxon>
        <taxon>Brassicales</taxon>
        <taxon>Brassicaceae</taxon>
        <taxon>Brassiceae</taxon>
        <taxon>Brassica</taxon>
    </lineage>
</organism>
<dbReference type="AlphaFoldDB" id="A0A8S9R659"/>
<gene>
    <name evidence="1" type="ORF">F2Q69_00012623</name>
</gene>
<sequence>MNWSRLWSKFCDSGRIVPNPSRSASRPWCRVGRSVMFLFDYWLAGRFGVVTDTLSPLSTENTHFPSTNILHPTSIDIPSQTSIDIPSQTSIDTESRDMVAPLILVRDNNGDLHDQEGHLRNAAVVKEEKLQEGDFEVESLMSFGGSQWCRLTPDHEHRSTYTSPNSRASIDDAYGVSRILQCREDSNSRGVHSKTPMSAQP</sequence>
<dbReference type="Proteomes" id="UP000712600">
    <property type="component" value="Unassembled WGS sequence"/>
</dbReference>